<dbReference type="EMBL" id="KB203188">
    <property type="protein sequence ID" value="ESO86095.1"/>
    <property type="molecule type" value="Genomic_DNA"/>
</dbReference>
<organism evidence="4 5">
    <name type="scientific">Lottia gigantea</name>
    <name type="common">Giant owl limpet</name>
    <dbReference type="NCBI Taxonomy" id="225164"/>
    <lineage>
        <taxon>Eukaryota</taxon>
        <taxon>Metazoa</taxon>
        <taxon>Spiralia</taxon>
        <taxon>Lophotrochozoa</taxon>
        <taxon>Mollusca</taxon>
        <taxon>Gastropoda</taxon>
        <taxon>Patellogastropoda</taxon>
        <taxon>Lottioidea</taxon>
        <taxon>Lottiidae</taxon>
        <taxon>Lottia</taxon>
    </lineage>
</organism>
<dbReference type="CDD" id="cd00299">
    <property type="entry name" value="GST_C_family"/>
    <property type="match status" value="1"/>
</dbReference>
<feature type="domain" description="GST N-terminal" evidence="2">
    <location>
        <begin position="3"/>
        <end position="85"/>
    </location>
</feature>
<evidence type="ECO:0000313" key="4">
    <source>
        <dbReference type="EMBL" id="ESO86095.1"/>
    </source>
</evidence>
<dbReference type="RefSeq" id="XP_009063338.1">
    <property type="nucleotide sequence ID" value="XM_009065090.1"/>
</dbReference>
<evidence type="ECO:0000313" key="5">
    <source>
        <dbReference type="Proteomes" id="UP000030746"/>
    </source>
</evidence>
<dbReference type="PANTHER" id="PTHR44051">
    <property type="entry name" value="GLUTATHIONE S-TRANSFERASE-RELATED"/>
    <property type="match status" value="1"/>
</dbReference>
<dbReference type="FunFam" id="3.40.30.10:FF:000221">
    <property type="entry name" value="Glutathione S-transferase rho"/>
    <property type="match status" value="1"/>
</dbReference>
<dbReference type="KEGG" id="lgi:LOTGIDRAFT_195517"/>
<dbReference type="GeneID" id="20245136"/>
<gene>
    <name evidence="4" type="ORF">LOTGIDRAFT_195517</name>
</gene>
<dbReference type="Proteomes" id="UP000030746">
    <property type="component" value="Unassembled WGS sequence"/>
</dbReference>
<dbReference type="OMA" id="VPYLCDF"/>
<dbReference type="PROSITE" id="PS50405">
    <property type="entry name" value="GST_CTER"/>
    <property type="match status" value="1"/>
</dbReference>
<evidence type="ECO:0000256" key="1">
    <source>
        <dbReference type="ARBA" id="ARBA00007409"/>
    </source>
</evidence>
<dbReference type="SUPFAM" id="SSF52833">
    <property type="entry name" value="Thioredoxin-like"/>
    <property type="match status" value="1"/>
</dbReference>
<dbReference type="SFLD" id="SFLDS00019">
    <property type="entry name" value="Glutathione_Transferase_(cytos"/>
    <property type="match status" value="1"/>
</dbReference>
<dbReference type="AlphaFoldDB" id="V3ZU32"/>
<keyword evidence="5" id="KW-1185">Reference proteome</keyword>
<feature type="domain" description="GST C-terminal" evidence="3">
    <location>
        <begin position="92"/>
        <end position="223"/>
    </location>
</feature>
<dbReference type="PANTHER" id="PTHR44051:SF8">
    <property type="entry name" value="GLUTATHIONE S-TRANSFERASE GSTA"/>
    <property type="match status" value="1"/>
</dbReference>
<dbReference type="HOGENOM" id="CLU_011226_5_4_1"/>
<dbReference type="InterPro" id="IPR040079">
    <property type="entry name" value="Glutathione_S-Trfase"/>
</dbReference>
<dbReference type="CTD" id="20245136"/>
<dbReference type="InterPro" id="IPR036249">
    <property type="entry name" value="Thioredoxin-like_sf"/>
</dbReference>
<name>V3ZU32_LOTGI</name>
<dbReference type="Gene3D" id="1.20.1050.10">
    <property type="match status" value="1"/>
</dbReference>
<protein>
    <recommendedName>
        <fullName evidence="6">Glutathione transferase</fullName>
    </recommendedName>
</protein>
<proteinExistence type="inferred from homology"/>
<dbReference type="SUPFAM" id="SSF47616">
    <property type="entry name" value="GST C-terminal domain-like"/>
    <property type="match status" value="1"/>
</dbReference>
<sequence>MASNMYLIWGSGSIPCWKAMLVLEEKGFGGYPNKLVSFSNKEHKGEDVMKLNPRGQVPTFKDGDIVVNESTAICQYLERRYADKGTKLIPDQPAEHASVLQRMFEISNIEQNMMKDYAYYMFRTKKEDQKEEVIKEKVTNAQKELAIWEGYLQASKPGNFVAGKTFSMADAFFFPFIAFSVRLGLNLDKYPAIKEYYNRVSKRDSVQKTWPPHWSTEEAKMDFMKDL</sequence>
<dbReference type="InterPro" id="IPR010987">
    <property type="entry name" value="Glutathione-S-Trfase_C-like"/>
</dbReference>
<dbReference type="Pfam" id="PF13409">
    <property type="entry name" value="GST_N_2"/>
    <property type="match status" value="1"/>
</dbReference>
<dbReference type="InterPro" id="IPR004045">
    <property type="entry name" value="Glutathione_S-Trfase_N"/>
</dbReference>
<dbReference type="PROSITE" id="PS50404">
    <property type="entry name" value="GST_NTER"/>
    <property type="match status" value="1"/>
</dbReference>
<dbReference type="CDD" id="cd00570">
    <property type="entry name" value="GST_N_family"/>
    <property type="match status" value="1"/>
</dbReference>
<dbReference type="Pfam" id="PF00043">
    <property type="entry name" value="GST_C"/>
    <property type="match status" value="1"/>
</dbReference>
<accession>V3ZU32</accession>
<dbReference type="STRING" id="225164.V3ZU32"/>
<dbReference type="Gene3D" id="3.40.30.10">
    <property type="entry name" value="Glutaredoxin"/>
    <property type="match status" value="1"/>
</dbReference>
<dbReference type="InterPro" id="IPR036282">
    <property type="entry name" value="Glutathione-S-Trfase_C_sf"/>
</dbReference>
<reference evidence="4 5" key="1">
    <citation type="journal article" date="2013" name="Nature">
        <title>Insights into bilaterian evolution from three spiralian genomes.</title>
        <authorList>
            <person name="Simakov O."/>
            <person name="Marletaz F."/>
            <person name="Cho S.J."/>
            <person name="Edsinger-Gonzales E."/>
            <person name="Havlak P."/>
            <person name="Hellsten U."/>
            <person name="Kuo D.H."/>
            <person name="Larsson T."/>
            <person name="Lv J."/>
            <person name="Arendt D."/>
            <person name="Savage R."/>
            <person name="Osoegawa K."/>
            <person name="de Jong P."/>
            <person name="Grimwood J."/>
            <person name="Chapman J.A."/>
            <person name="Shapiro H."/>
            <person name="Aerts A."/>
            <person name="Otillar R.P."/>
            <person name="Terry A.Y."/>
            <person name="Boore J.L."/>
            <person name="Grigoriev I.V."/>
            <person name="Lindberg D.R."/>
            <person name="Seaver E.C."/>
            <person name="Weisblat D.A."/>
            <person name="Putnam N.H."/>
            <person name="Rokhsar D.S."/>
        </authorList>
    </citation>
    <scope>NUCLEOTIDE SEQUENCE [LARGE SCALE GENOMIC DNA]</scope>
</reference>
<evidence type="ECO:0000259" key="2">
    <source>
        <dbReference type="PROSITE" id="PS50404"/>
    </source>
</evidence>
<dbReference type="InterPro" id="IPR004046">
    <property type="entry name" value="GST_C"/>
</dbReference>
<dbReference type="SFLD" id="SFLDG00358">
    <property type="entry name" value="Main_(cytGST)"/>
    <property type="match status" value="1"/>
</dbReference>
<dbReference type="OrthoDB" id="2309723at2759"/>
<evidence type="ECO:0008006" key="6">
    <source>
        <dbReference type="Google" id="ProtNLM"/>
    </source>
</evidence>
<evidence type="ECO:0000259" key="3">
    <source>
        <dbReference type="PROSITE" id="PS50405"/>
    </source>
</evidence>
<comment type="similarity">
    <text evidence="1">Belongs to the GST superfamily.</text>
</comment>